<organism evidence="1">
    <name type="scientific">freshwater metagenome</name>
    <dbReference type="NCBI Taxonomy" id="449393"/>
    <lineage>
        <taxon>unclassified sequences</taxon>
        <taxon>metagenomes</taxon>
        <taxon>ecological metagenomes</taxon>
    </lineage>
</organism>
<dbReference type="AlphaFoldDB" id="A0A6J7P239"/>
<evidence type="ECO:0000313" key="1">
    <source>
        <dbReference type="EMBL" id="CAB4999710.1"/>
    </source>
</evidence>
<accession>A0A6J7P239</accession>
<name>A0A6J7P239_9ZZZZ</name>
<gene>
    <name evidence="1" type="ORF">UFOPK4043_00413</name>
</gene>
<dbReference type="EMBL" id="CAFBPA010000042">
    <property type="protein sequence ID" value="CAB4999710.1"/>
    <property type="molecule type" value="Genomic_DNA"/>
</dbReference>
<reference evidence="1" key="1">
    <citation type="submission" date="2020-05" db="EMBL/GenBank/DDBJ databases">
        <authorList>
            <person name="Chiriac C."/>
            <person name="Salcher M."/>
            <person name="Ghai R."/>
            <person name="Kavagutti S V."/>
        </authorList>
    </citation>
    <scope>NUCLEOTIDE SEQUENCE</scope>
</reference>
<protein>
    <submittedName>
        <fullName evidence="1">Unannotated protein</fullName>
    </submittedName>
</protein>
<sequence>MREGRGRGRVGVVISRHVYRLHRGDRSTADRGDSLLQLAHFISQGRLVAHRGWHPAEQSGYLRARLGEPEDVVDEEQHILLLHVAEVLRHGQGRKRNAHAGARGLIHLTEH</sequence>
<proteinExistence type="predicted"/>